<name>A0ABV9CRP1_9ACTN</name>
<keyword evidence="3" id="KW-0949">S-adenosyl-L-methionine</keyword>
<reference evidence="5" key="1">
    <citation type="journal article" date="2019" name="Int. J. Syst. Evol. Microbiol.">
        <title>The Global Catalogue of Microorganisms (GCM) 10K type strain sequencing project: providing services to taxonomists for standard genome sequencing and annotation.</title>
        <authorList>
            <consortium name="The Broad Institute Genomics Platform"/>
            <consortium name="The Broad Institute Genome Sequencing Center for Infectious Disease"/>
            <person name="Wu L."/>
            <person name="Ma J."/>
        </authorList>
    </citation>
    <scope>NUCLEOTIDE SEQUENCE [LARGE SCALE GENOMIC DNA]</scope>
    <source>
        <strain evidence="5">CGMCC 4.7132</strain>
    </source>
</reference>
<dbReference type="GO" id="GO:0008168">
    <property type="term" value="F:methyltransferase activity"/>
    <property type="evidence" value="ECO:0007669"/>
    <property type="project" value="UniProtKB-KW"/>
</dbReference>
<organism evidence="4 5">
    <name type="scientific">Sphaerisporangium dianthi</name>
    <dbReference type="NCBI Taxonomy" id="1436120"/>
    <lineage>
        <taxon>Bacteria</taxon>
        <taxon>Bacillati</taxon>
        <taxon>Actinomycetota</taxon>
        <taxon>Actinomycetes</taxon>
        <taxon>Streptosporangiales</taxon>
        <taxon>Streptosporangiaceae</taxon>
        <taxon>Sphaerisporangium</taxon>
    </lineage>
</organism>
<evidence type="ECO:0000256" key="1">
    <source>
        <dbReference type="ARBA" id="ARBA00022603"/>
    </source>
</evidence>
<dbReference type="EMBL" id="JBHSFP010000031">
    <property type="protein sequence ID" value="MFC4535462.1"/>
    <property type="molecule type" value="Genomic_DNA"/>
</dbReference>
<evidence type="ECO:0000256" key="2">
    <source>
        <dbReference type="ARBA" id="ARBA00022679"/>
    </source>
</evidence>
<comment type="caution">
    <text evidence="4">The sequence shown here is derived from an EMBL/GenBank/DDBJ whole genome shotgun (WGS) entry which is preliminary data.</text>
</comment>
<evidence type="ECO:0000313" key="4">
    <source>
        <dbReference type="EMBL" id="MFC4535462.1"/>
    </source>
</evidence>
<dbReference type="Gene3D" id="3.40.50.150">
    <property type="entry name" value="Vaccinia Virus protein VP39"/>
    <property type="match status" value="1"/>
</dbReference>
<protein>
    <submittedName>
        <fullName evidence="4">SCO2525 family SAM-dependent methyltransferase</fullName>
    </submittedName>
</protein>
<dbReference type="InterPro" id="IPR029063">
    <property type="entry name" value="SAM-dependent_MTases_sf"/>
</dbReference>
<dbReference type="NCBIfam" id="NF040568">
    <property type="entry name" value="SCO2525_fam"/>
    <property type="match status" value="1"/>
</dbReference>
<proteinExistence type="predicted"/>
<dbReference type="PROSITE" id="PS51681">
    <property type="entry name" value="SAM_MT_NNMT_PNMT_TEMT"/>
    <property type="match status" value="1"/>
</dbReference>
<dbReference type="Proteomes" id="UP001596004">
    <property type="component" value="Unassembled WGS sequence"/>
</dbReference>
<gene>
    <name evidence="4" type="ORF">ACFO60_32260</name>
</gene>
<evidence type="ECO:0000313" key="5">
    <source>
        <dbReference type="Proteomes" id="UP001596004"/>
    </source>
</evidence>
<accession>A0ABV9CRP1</accession>
<dbReference type="InterPro" id="IPR000940">
    <property type="entry name" value="NNMT_TEMT_trans"/>
</dbReference>
<keyword evidence="2" id="KW-0808">Transferase</keyword>
<evidence type="ECO:0000256" key="3">
    <source>
        <dbReference type="ARBA" id="ARBA00022691"/>
    </source>
</evidence>
<dbReference type="RefSeq" id="WP_380848066.1">
    <property type="nucleotide sequence ID" value="NZ_JBHSFP010000031.1"/>
</dbReference>
<dbReference type="PANTHER" id="PTHR10867">
    <property type="entry name" value="NNMT/PNMT/TEMT FAMILY MEMBER"/>
    <property type="match status" value="1"/>
</dbReference>
<keyword evidence="1 4" id="KW-0489">Methyltransferase</keyword>
<keyword evidence="5" id="KW-1185">Reference proteome</keyword>
<dbReference type="PANTHER" id="PTHR10867:SF17">
    <property type="entry name" value="NICOTINAMIDE N-METHYLTRANSFERASE"/>
    <property type="match status" value="1"/>
</dbReference>
<dbReference type="GO" id="GO:0032259">
    <property type="term" value="P:methylation"/>
    <property type="evidence" value="ECO:0007669"/>
    <property type="project" value="UniProtKB-KW"/>
</dbReference>
<dbReference type="SUPFAM" id="SSF53335">
    <property type="entry name" value="S-adenosyl-L-methionine-dependent methyltransferases"/>
    <property type="match status" value="1"/>
</dbReference>
<sequence>MHADPEVGTGAAGHNSDFPWDEFDSQSYYRHNYRTIRDDDRAILGEVRDFFSSFGDRSGLKGLDVGTGANLYPALALLPLCDEITMWEYSESNVVWLRRELRGYSGFLDAALKVLTGRGLGYSRTWDAFWEVLCEKGLYGGVDDPRKTLKARARVCRSSIFELPPQQWDAGTMFFAAESLTGDEGEFESAVQCFLGALRPGAPFVIASMENSQGYTVGKYRYPAVAIEEDDLRKMLKDRATGTSVRHIESDGSLRTGYSGMILARGILRE</sequence>